<sequence>MFRKTISHISGRSGSFQSDEIRPAFDEHFWTWYSDSYSRLPSPGDGSNLLSGGSSKVSQDILPFDSKKYTASSTAVVTLRKYFEQLKLSVPSVNQAVAMLKSPFAHGDPLKAFQLVRYFQLSSEGLFITNENKDKCGLPINYVGAENWENVMCYLDALLFSMFANLESFEPILFISNQHPEYLVDQLSALLRLYVNLLRSGNLITTDITMRLCEVLMKLGFNEAMSHKQQDCAALFEFLTETLSMPLLTFKIDIKHDGKFNKDDDQKYSRERILFVSIPDELEQEEFHEKLEEVKRKEREKERELSPGTEDSEKGNSTKENGSPADDLSEKTAKETSEKEVHTPSDIEDNSILLEECLEHYFNNSISVRRELERRATLESLRMGGSIPGGGTGDVDAIPENVEHSPQTPSDKEKPTMEVFESMRNRSNSTSSFSRQRIGSNVRTRSSTLSIWSLDNEAKSNLTGANAGVASSKEVSLPAWMFLRLLPFYTDDNEINNINGRAHSIAQTSKEFVNRRPILPICLKRYSFNNSSSSKSQRRVIIPPIINLPNFVADDTHDVASGSYKLILESAVCHRGTSISSGHFVSVIRKDTNNVTDLSEEDAHNAVWYLYDDMKKKSRVVEKSFKEIFDTEWPYMLFYRLVASDEVMASSNNSNTSLNMVPPQGFRAKYWKDETLSPILSAGHSASGDEVDTPLKKIVSEASSASSIPIPDISPIDARYVDIRNKYFWYVIDGEKNYYKELSIPSRSGTREPSITISPQFRRNSQWSDTSMNNFNLENVAAAKSHMEETETKVQAISLNETPSTPSKWSRLKTKKSPSGLSSPQENPVSISQTISPVRLEEALNDEKKHHHHHHHMFSKRSKKKEDEYRKEKCCIV</sequence>
<evidence type="ECO:0000256" key="5">
    <source>
        <dbReference type="ARBA" id="ARBA00022786"/>
    </source>
</evidence>
<reference evidence="10 11" key="1">
    <citation type="submission" date="2024-01" db="EMBL/GenBank/DDBJ databases">
        <authorList>
            <consortium name="Genoscope - CEA"/>
            <person name="William W."/>
        </authorList>
    </citation>
    <scope>NUCLEOTIDE SEQUENCE [LARGE SCALE GENOMIC DNA]</scope>
    <source>
        <strain evidence="10 11">29B2s-10</strain>
    </source>
</reference>
<evidence type="ECO:0000313" key="10">
    <source>
        <dbReference type="EMBL" id="CAK7921715.1"/>
    </source>
</evidence>
<dbReference type="InterPro" id="IPR038765">
    <property type="entry name" value="Papain-like_cys_pep_sf"/>
</dbReference>
<keyword evidence="11" id="KW-1185">Reference proteome</keyword>
<dbReference type="InterPro" id="IPR028889">
    <property type="entry name" value="USP"/>
</dbReference>
<feature type="compositionally biased region" description="Basic and acidic residues" evidence="8">
    <location>
        <begin position="293"/>
        <end position="317"/>
    </location>
</feature>
<dbReference type="SUPFAM" id="SSF54001">
    <property type="entry name" value="Cysteine proteinases"/>
    <property type="match status" value="1"/>
</dbReference>
<accession>A0ABP0EQA9</accession>
<dbReference type="PROSITE" id="PS50235">
    <property type="entry name" value="USP_3"/>
    <property type="match status" value="1"/>
</dbReference>
<dbReference type="EC" id="3.4.19.12" evidence="3"/>
<evidence type="ECO:0000256" key="8">
    <source>
        <dbReference type="SAM" id="MobiDB-lite"/>
    </source>
</evidence>
<organism evidence="10 11">
    <name type="scientific">[Candida] anglica</name>
    <dbReference type="NCBI Taxonomy" id="148631"/>
    <lineage>
        <taxon>Eukaryota</taxon>
        <taxon>Fungi</taxon>
        <taxon>Dikarya</taxon>
        <taxon>Ascomycota</taxon>
        <taxon>Saccharomycotina</taxon>
        <taxon>Pichiomycetes</taxon>
        <taxon>Debaryomycetaceae</taxon>
        <taxon>Kurtzmaniella</taxon>
    </lineage>
</organism>
<evidence type="ECO:0000256" key="3">
    <source>
        <dbReference type="ARBA" id="ARBA00012759"/>
    </source>
</evidence>
<proteinExistence type="inferred from homology"/>
<dbReference type="PANTHER" id="PTHR24006">
    <property type="entry name" value="UBIQUITIN CARBOXYL-TERMINAL HYDROLASE"/>
    <property type="match status" value="1"/>
</dbReference>
<dbReference type="InterPro" id="IPR001394">
    <property type="entry name" value="Peptidase_C19_UCH"/>
</dbReference>
<dbReference type="InterPro" id="IPR050164">
    <property type="entry name" value="Peptidase_C19"/>
</dbReference>
<dbReference type="EMBL" id="OZ004260">
    <property type="protein sequence ID" value="CAK7921715.1"/>
    <property type="molecule type" value="Genomic_DNA"/>
</dbReference>
<feature type="region of interest" description="Disordered" evidence="8">
    <location>
        <begin position="293"/>
        <end position="347"/>
    </location>
</feature>
<evidence type="ECO:0000256" key="1">
    <source>
        <dbReference type="ARBA" id="ARBA00000707"/>
    </source>
</evidence>
<keyword evidence="7" id="KW-0788">Thiol protease</keyword>
<keyword evidence="4" id="KW-0645">Protease</keyword>
<evidence type="ECO:0000313" key="11">
    <source>
        <dbReference type="Proteomes" id="UP001497600"/>
    </source>
</evidence>
<gene>
    <name evidence="10" type="ORF">CAAN4_H17502</name>
</gene>
<feature type="domain" description="USP" evidence="9">
    <location>
        <begin position="143"/>
        <end position="642"/>
    </location>
</feature>
<protein>
    <recommendedName>
        <fullName evidence="3">ubiquitinyl hydrolase 1</fullName>
        <ecNumber evidence="3">3.4.19.12</ecNumber>
    </recommendedName>
</protein>
<dbReference type="Proteomes" id="UP001497600">
    <property type="component" value="Chromosome H"/>
</dbReference>
<dbReference type="Gene3D" id="3.90.70.10">
    <property type="entry name" value="Cysteine proteinases"/>
    <property type="match status" value="2"/>
</dbReference>
<evidence type="ECO:0000256" key="7">
    <source>
        <dbReference type="ARBA" id="ARBA00022807"/>
    </source>
</evidence>
<name>A0ABP0EQA9_9ASCO</name>
<dbReference type="Pfam" id="PF00443">
    <property type="entry name" value="UCH"/>
    <property type="match status" value="1"/>
</dbReference>
<comment type="catalytic activity">
    <reaction evidence="1">
        <text>Thiol-dependent hydrolysis of ester, thioester, amide, peptide and isopeptide bonds formed by the C-terminal Gly of ubiquitin (a 76-residue protein attached to proteins as an intracellular targeting signal).</text>
        <dbReference type="EC" id="3.4.19.12"/>
    </reaction>
</comment>
<dbReference type="PANTHER" id="PTHR24006:SF722">
    <property type="entry name" value="UBIQUITIN CARBOXYL-TERMINAL HYDROLASE 48"/>
    <property type="match status" value="1"/>
</dbReference>
<evidence type="ECO:0000256" key="4">
    <source>
        <dbReference type="ARBA" id="ARBA00022670"/>
    </source>
</evidence>
<evidence type="ECO:0000256" key="6">
    <source>
        <dbReference type="ARBA" id="ARBA00022801"/>
    </source>
</evidence>
<comment type="similarity">
    <text evidence="2">Belongs to the peptidase C19 family.</text>
</comment>
<feature type="region of interest" description="Disordered" evidence="8">
    <location>
        <begin position="801"/>
        <end position="834"/>
    </location>
</feature>
<keyword evidence="5" id="KW-0833">Ubl conjugation pathway</keyword>
<evidence type="ECO:0000259" key="9">
    <source>
        <dbReference type="PROSITE" id="PS50235"/>
    </source>
</evidence>
<feature type="compositionally biased region" description="Polar residues" evidence="8">
    <location>
        <begin position="817"/>
        <end position="834"/>
    </location>
</feature>
<feature type="compositionally biased region" description="Basic and acidic residues" evidence="8">
    <location>
        <begin position="328"/>
        <end position="345"/>
    </location>
</feature>
<evidence type="ECO:0000256" key="2">
    <source>
        <dbReference type="ARBA" id="ARBA00009085"/>
    </source>
</evidence>
<keyword evidence="6" id="KW-0378">Hydrolase</keyword>